<name>A0A8J8N8Y3_HALGN</name>
<protein>
    <submittedName>
        <fullName evidence="2">Uncharacterized protein</fullName>
    </submittedName>
</protein>
<keyword evidence="1" id="KW-0812">Transmembrane</keyword>
<sequence>MLFGSVDKYVMNVSKTCFFPLSLLLLSSAVLSFFLSSLNIMTFGFIEIWFPLTVPAPLKVPESVQLKFLPLSLLYEGIIVKSCIRVPQMFCKRGKSLSKFLDCSQSCECCFGLF</sequence>
<keyword evidence="1" id="KW-0472">Membrane</keyword>
<keyword evidence="1" id="KW-1133">Transmembrane helix</keyword>
<keyword evidence="3" id="KW-1185">Reference proteome</keyword>
<dbReference type="AlphaFoldDB" id="A0A8J8N8Y3"/>
<dbReference type="Proteomes" id="UP000785679">
    <property type="component" value="Unassembled WGS sequence"/>
</dbReference>
<gene>
    <name evidence="2" type="ORF">FGO68_gene5673</name>
</gene>
<evidence type="ECO:0000256" key="1">
    <source>
        <dbReference type="SAM" id="Phobius"/>
    </source>
</evidence>
<proteinExistence type="predicted"/>
<reference evidence="2" key="1">
    <citation type="submission" date="2019-06" db="EMBL/GenBank/DDBJ databases">
        <authorList>
            <person name="Zheng W."/>
        </authorList>
    </citation>
    <scope>NUCLEOTIDE SEQUENCE</scope>
    <source>
        <strain evidence="2">QDHG01</strain>
    </source>
</reference>
<comment type="caution">
    <text evidence="2">The sequence shown here is derived from an EMBL/GenBank/DDBJ whole genome shotgun (WGS) entry which is preliminary data.</text>
</comment>
<evidence type="ECO:0000313" key="2">
    <source>
        <dbReference type="EMBL" id="TNV67757.1"/>
    </source>
</evidence>
<feature type="transmembrane region" description="Helical" evidence="1">
    <location>
        <begin position="21"/>
        <end position="46"/>
    </location>
</feature>
<dbReference type="EMBL" id="RRYP01036565">
    <property type="protein sequence ID" value="TNV67757.1"/>
    <property type="molecule type" value="Genomic_DNA"/>
</dbReference>
<evidence type="ECO:0000313" key="3">
    <source>
        <dbReference type="Proteomes" id="UP000785679"/>
    </source>
</evidence>
<accession>A0A8J8N8Y3</accession>
<organism evidence="2 3">
    <name type="scientific">Halteria grandinella</name>
    <dbReference type="NCBI Taxonomy" id="5974"/>
    <lineage>
        <taxon>Eukaryota</taxon>
        <taxon>Sar</taxon>
        <taxon>Alveolata</taxon>
        <taxon>Ciliophora</taxon>
        <taxon>Intramacronucleata</taxon>
        <taxon>Spirotrichea</taxon>
        <taxon>Stichotrichia</taxon>
        <taxon>Sporadotrichida</taxon>
        <taxon>Halteriidae</taxon>
        <taxon>Halteria</taxon>
    </lineage>
</organism>